<dbReference type="OrthoDB" id="4148828at2759"/>
<feature type="region of interest" description="Disordered" evidence="1">
    <location>
        <begin position="203"/>
        <end position="280"/>
    </location>
</feature>
<feature type="compositionally biased region" description="Basic residues" evidence="1">
    <location>
        <begin position="63"/>
        <end position="76"/>
    </location>
</feature>
<evidence type="ECO:0000256" key="1">
    <source>
        <dbReference type="SAM" id="MobiDB-lite"/>
    </source>
</evidence>
<evidence type="ECO:0000313" key="2">
    <source>
        <dbReference type="EMBL" id="RJE24232.1"/>
    </source>
</evidence>
<dbReference type="AlphaFoldDB" id="A0A3A2ZM77"/>
<gene>
    <name evidence="2" type="ORF">PHISCL_03442</name>
</gene>
<feature type="region of interest" description="Disordered" evidence="1">
    <location>
        <begin position="164"/>
        <end position="188"/>
    </location>
</feature>
<organism evidence="2 3">
    <name type="scientific">Aspergillus sclerotialis</name>
    <dbReference type="NCBI Taxonomy" id="2070753"/>
    <lineage>
        <taxon>Eukaryota</taxon>
        <taxon>Fungi</taxon>
        <taxon>Dikarya</taxon>
        <taxon>Ascomycota</taxon>
        <taxon>Pezizomycotina</taxon>
        <taxon>Eurotiomycetes</taxon>
        <taxon>Eurotiomycetidae</taxon>
        <taxon>Eurotiales</taxon>
        <taxon>Aspergillaceae</taxon>
        <taxon>Aspergillus</taxon>
        <taxon>Aspergillus subgen. Polypaecilum</taxon>
    </lineage>
</organism>
<dbReference type="EMBL" id="MVGC01000089">
    <property type="protein sequence ID" value="RJE24232.1"/>
    <property type="molecule type" value="Genomic_DNA"/>
</dbReference>
<comment type="caution">
    <text evidence="2">The sequence shown here is derived from an EMBL/GenBank/DDBJ whole genome shotgun (WGS) entry which is preliminary data.</text>
</comment>
<dbReference type="Proteomes" id="UP000266188">
    <property type="component" value="Unassembled WGS sequence"/>
</dbReference>
<protein>
    <submittedName>
        <fullName evidence="2">Uncharacterized protein</fullName>
    </submittedName>
</protein>
<feature type="compositionally biased region" description="Polar residues" evidence="1">
    <location>
        <begin position="176"/>
        <end position="186"/>
    </location>
</feature>
<feature type="compositionally biased region" description="Basic and acidic residues" evidence="1">
    <location>
        <begin position="223"/>
        <end position="233"/>
    </location>
</feature>
<proteinExistence type="predicted"/>
<sequence length="280" mass="31635">MARPLNPFRKQEPAKPLHSRWGDVSITVPTEGSWSQYNNPSGRHRKADYGPGYVPDCTSSSAHRPRHSHHHKHHKPPSSTTSILSEESTSPMDSASSHRSSSITATLNPRRLSMRLSPRPRTPSAQHHYNEEKSRLITTPRNDFAYKPIKVDYPAEVAETQASQLHSHVHGENQVKRANSTSSSRSGRFKYIPATVRYREELGEISTRSRSREPGGAGRKKDRRECRHDDRDYKRKRSYIESGNTGKKKLGSGGRASRISQSAGKYLTTDMVPDPDEIYE</sequence>
<feature type="compositionally biased region" description="Polar residues" evidence="1">
    <location>
        <begin position="27"/>
        <end position="41"/>
    </location>
</feature>
<evidence type="ECO:0000313" key="3">
    <source>
        <dbReference type="Proteomes" id="UP000266188"/>
    </source>
</evidence>
<name>A0A3A2ZM77_9EURO</name>
<feature type="region of interest" description="Disordered" evidence="1">
    <location>
        <begin position="1"/>
        <end position="137"/>
    </location>
</feature>
<accession>A0A3A2ZM77</accession>
<keyword evidence="3" id="KW-1185">Reference proteome</keyword>
<reference evidence="3" key="1">
    <citation type="submission" date="2017-02" db="EMBL/GenBank/DDBJ databases">
        <authorList>
            <person name="Tafer H."/>
            <person name="Lopandic K."/>
        </authorList>
    </citation>
    <scope>NUCLEOTIDE SEQUENCE [LARGE SCALE GENOMIC DNA]</scope>
    <source>
        <strain evidence="3">CBS 366.77</strain>
    </source>
</reference>
<feature type="compositionally biased region" description="Low complexity" evidence="1">
    <location>
        <begin position="77"/>
        <end position="124"/>
    </location>
</feature>